<dbReference type="InterPro" id="IPR009057">
    <property type="entry name" value="Homeodomain-like_sf"/>
</dbReference>
<keyword evidence="2 4" id="KW-0238">DNA-binding</keyword>
<dbReference type="Gene3D" id="1.10.357.10">
    <property type="entry name" value="Tetracycline Repressor, domain 2"/>
    <property type="match status" value="1"/>
</dbReference>
<evidence type="ECO:0000256" key="1">
    <source>
        <dbReference type="ARBA" id="ARBA00023015"/>
    </source>
</evidence>
<feature type="domain" description="HTH tetR-type" evidence="5">
    <location>
        <begin position="12"/>
        <end position="72"/>
    </location>
</feature>
<dbReference type="STRING" id="860235.AOZ06_49535"/>
<dbReference type="SUPFAM" id="SSF46689">
    <property type="entry name" value="Homeodomain-like"/>
    <property type="match status" value="1"/>
</dbReference>
<dbReference type="InterPro" id="IPR025996">
    <property type="entry name" value="MT1864/Rv1816-like_C"/>
</dbReference>
<evidence type="ECO:0000256" key="2">
    <source>
        <dbReference type="ARBA" id="ARBA00023125"/>
    </source>
</evidence>
<dbReference type="Pfam" id="PF00440">
    <property type="entry name" value="TetR_N"/>
    <property type="match status" value="1"/>
</dbReference>
<dbReference type="EMBL" id="CP012752">
    <property type="protein sequence ID" value="ALG13851.1"/>
    <property type="molecule type" value="Genomic_DNA"/>
</dbReference>
<dbReference type="PROSITE" id="PS50977">
    <property type="entry name" value="HTH_TETR_2"/>
    <property type="match status" value="1"/>
</dbReference>
<accession>A0A0N9IC34</accession>
<evidence type="ECO:0000313" key="6">
    <source>
        <dbReference type="EMBL" id="ALG13851.1"/>
    </source>
</evidence>
<dbReference type="Pfam" id="PF13305">
    <property type="entry name" value="TetR_C_33"/>
    <property type="match status" value="1"/>
</dbReference>
<dbReference type="AlphaFoldDB" id="A0A0N9IC34"/>
<dbReference type="InterPro" id="IPR036271">
    <property type="entry name" value="Tet_transcr_reg_TetR-rel_C_sf"/>
</dbReference>
<dbReference type="Proteomes" id="UP000063699">
    <property type="component" value="Chromosome"/>
</dbReference>
<proteinExistence type="predicted"/>
<protein>
    <submittedName>
        <fullName evidence="6">TetR family transcriptional regulator</fullName>
    </submittedName>
</protein>
<dbReference type="RefSeq" id="WP_054295734.1">
    <property type="nucleotide sequence ID" value="NZ_CP012752.1"/>
</dbReference>
<dbReference type="PANTHER" id="PTHR30055:SF243">
    <property type="entry name" value="HTH-TYPE TRANSCRIPTIONAL REGULATOR RV1816"/>
    <property type="match status" value="1"/>
</dbReference>
<dbReference type="SUPFAM" id="SSF48498">
    <property type="entry name" value="Tetracyclin repressor-like, C-terminal domain"/>
    <property type="match status" value="1"/>
</dbReference>
<dbReference type="KEGG" id="kphy:AOZ06_49535"/>
<dbReference type="InterPro" id="IPR001647">
    <property type="entry name" value="HTH_TetR"/>
</dbReference>
<evidence type="ECO:0000259" key="5">
    <source>
        <dbReference type="PROSITE" id="PS50977"/>
    </source>
</evidence>
<keyword evidence="1" id="KW-0805">Transcription regulation</keyword>
<sequence>MDTLTRRERLRIQTTGEITGIALRQMADEGPGAISLRGIAREMGMTARAIYSYFATRDDLITALIRDVGQSLADALEAARDAASTPQDKLLAWGYALREWALANPQGFRLVYGDPVPGYQPPSDENPVEQAARRICGGLNHLVANACRPRDAEFAWTDFPAGYADRIKDVPGMSPDAAVLALRVWGRMHGLVTLEVFGHMGSVVSDPAAVYRAEMTDIVRSLAVE</sequence>
<evidence type="ECO:0000256" key="4">
    <source>
        <dbReference type="PROSITE-ProRule" id="PRU00335"/>
    </source>
</evidence>
<keyword evidence="3" id="KW-0804">Transcription</keyword>
<organism evidence="6 7">
    <name type="scientific">Kibdelosporangium phytohabitans</name>
    <dbReference type="NCBI Taxonomy" id="860235"/>
    <lineage>
        <taxon>Bacteria</taxon>
        <taxon>Bacillati</taxon>
        <taxon>Actinomycetota</taxon>
        <taxon>Actinomycetes</taxon>
        <taxon>Pseudonocardiales</taxon>
        <taxon>Pseudonocardiaceae</taxon>
        <taxon>Kibdelosporangium</taxon>
    </lineage>
</organism>
<dbReference type="PANTHER" id="PTHR30055">
    <property type="entry name" value="HTH-TYPE TRANSCRIPTIONAL REGULATOR RUTR"/>
    <property type="match status" value="1"/>
</dbReference>
<dbReference type="GO" id="GO:0000976">
    <property type="term" value="F:transcription cis-regulatory region binding"/>
    <property type="evidence" value="ECO:0007669"/>
    <property type="project" value="TreeGrafter"/>
</dbReference>
<reference evidence="6 7" key="1">
    <citation type="submission" date="2015-07" db="EMBL/GenBank/DDBJ databases">
        <title>Genome sequencing of Kibdelosporangium phytohabitans.</title>
        <authorList>
            <person name="Qin S."/>
            <person name="Xing K."/>
        </authorList>
    </citation>
    <scope>NUCLEOTIDE SEQUENCE [LARGE SCALE GENOMIC DNA]</scope>
    <source>
        <strain evidence="6 7">KLBMP1111</strain>
    </source>
</reference>
<name>A0A0N9IC34_9PSEU</name>
<keyword evidence="7" id="KW-1185">Reference proteome</keyword>
<feature type="DNA-binding region" description="H-T-H motif" evidence="4">
    <location>
        <begin position="35"/>
        <end position="54"/>
    </location>
</feature>
<dbReference type="InterPro" id="IPR050109">
    <property type="entry name" value="HTH-type_TetR-like_transc_reg"/>
</dbReference>
<evidence type="ECO:0000256" key="3">
    <source>
        <dbReference type="ARBA" id="ARBA00023163"/>
    </source>
</evidence>
<dbReference type="GO" id="GO:0003700">
    <property type="term" value="F:DNA-binding transcription factor activity"/>
    <property type="evidence" value="ECO:0007669"/>
    <property type="project" value="TreeGrafter"/>
</dbReference>
<gene>
    <name evidence="6" type="ORF">AOZ06_49535</name>
</gene>
<evidence type="ECO:0000313" key="7">
    <source>
        <dbReference type="Proteomes" id="UP000063699"/>
    </source>
</evidence>